<name>A0A8X7CDK3_9ARAC</name>
<reference evidence="2" key="1">
    <citation type="submission" date="2020-08" db="EMBL/GenBank/DDBJ databases">
        <title>Multicomponent nature underlies the extraordinary mechanical properties of spider dragline silk.</title>
        <authorList>
            <person name="Kono N."/>
            <person name="Nakamura H."/>
            <person name="Mori M."/>
            <person name="Yoshida Y."/>
            <person name="Ohtoshi R."/>
            <person name="Malay A.D."/>
            <person name="Moran D.A.P."/>
            <person name="Tomita M."/>
            <person name="Numata K."/>
            <person name="Arakawa K."/>
        </authorList>
    </citation>
    <scope>NUCLEOTIDE SEQUENCE</scope>
</reference>
<dbReference type="Proteomes" id="UP000886998">
    <property type="component" value="Unassembled WGS sequence"/>
</dbReference>
<accession>A0A8X7CDK3</accession>
<sequence>MKKDEKKSGFKERERSLVKTTLQGTSLLPKKINFWGVGSCSHFLGHGTRRLWSEDQSRFSLKSNSLAFLRGSFEFQSILYHQARSHIGHKLQAHYGYQQLYCSVLNTFTN</sequence>
<protein>
    <submittedName>
        <fullName evidence="2">Uncharacterized protein</fullName>
    </submittedName>
</protein>
<evidence type="ECO:0000313" key="1">
    <source>
        <dbReference type="EMBL" id="GFY49242.1"/>
    </source>
</evidence>
<dbReference type="EMBL" id="BMAV01016721">
    <property type="protein sequence ID" value="GFY67744.1"/>
    <property type="molecule type" value="Genomic_DNA"/>
</dbReference>
<organism evidence="2 3">
    <name type="scientific">Trichonephila inaurata madagascariensis</name>
    <dbReference type="NCBI Taxonomy" id="2747483"/>
    <lineage>
        <taxon>Eukaryota</taxon>
        <taxon>Metazoa</taxon>
        <taxon>Ecdysozoa</taxon>
        <taxon>Arthropoda</taxon>
        <taxon>Chelicerata</taxon>
        <taxon>Arachnida</taxon>
        <taxon>Araneae</taxon>
        <taxon>Araneomorphae</taxon>
        <taxon>Entelegynae</taxon>
        <taxon>Araneoidea</taxon>
        <taxon>Nephilidae</taxon>
        <taxon>Trichonephila</taxon>
        <taxon>Trichonephila inaurata</taxon>
    </lineage>
</organism>
<keyword evidence="3" id="KW-1185">Reference proteome</keyword>
<gene>
    <name evidence="2" type="ORF">TNIN_157241</name>
    <name evidence="1" type="ORF">TNIN_453511</name>
</gene>
<comment type="caution">
    <text evidence="2">The sequence shown here is derived from an EMBL/GenBank/DDBJ whole genome shotgun (WGS) entry which is preliminary data.</text>
</comment>
<evidence type="ECO:0000313" key="3">
    <source>
        <dbReference type="Proteomes" id="UP000886998"/>
    </source>
</evidence>
<proteinExistence type="predicted"/>
<dbReference type="AlphaFoldDB" id="A0A8X7CDK3"/>
<evidence type="ECO:0000313" key="2">
    <source>
        <dbReference type="EMBL" id="GFY67744.1"/>
    </source>
</evidence>
<dbReference type="EMBL" id="BMAV01006909">
    <property type="protein sequence ID" value="GFY49242.1"/>
    <property type="molecule type" value="Genomic_DNA"/>
</dbReference>